<dbReference type="PANTHER" id="PTHR47025">
    <property type="entry name" value="AUTOIMMUNE REGULATOR"/>
    <property type="match status" value="1"/>
</dbReference>
<reference evidence="3" key="1">
    <citation type="submission" date="2013-07" db="EMBL/GenBank/DDBJ databases">
        <title>The genome of Eucalyptus grandis.</title>
        <authorList>
            <person name="Schmutz J."/>
            <person name="Hayes R."/>
            <person name="Myburg A."/>
            <person name="Tuskan G."/>
            <person name="Grattapaglia D."/>
            <person name="Rokhsar D.S."/>
        </authorList>
    </citation>
    <scope>NUCLEOTIDE SEQUENCE</scope>
    <source>
        <tissue evidence="3">Leaf extractions</tissue>
    </source>
</reference>
<dbReference type="Gramene" id="KCW44177">
    <property type="protein sequence ID" value="KCW44177"/>
    <property type="gene ID" value="EUGRSUZ_L02403"/>
</dbReference>
<evidence type="ECO:0000313" key="3">
    <source>
        <dbReference type="EMBL" id="KCW44177.1"/>
    </source>
</evidence>
<dbReference type="STRING" id="71139.A0A058ZQW8"/>
<dbReference type="Proteomes" id="UP000030711">
    <property type="component" value="Unassembled WGS sequence"/>
</dbReference>
<reference evidence="2" key="4">
    <citation type="submission" date="2023-07" db="EMBL/GenBank/DDBJ databases">
        <authorList>
            <person name="Myburg A.A."/>
            <person name="Grattapaglia D."/>
            <person name="Tuskan G.A."/>
            <person name="Hellsten U."/>
            <person name="Hayes R.D."/>
            <person name="Grimwood J."/>
            <person name="Jenkins J."/>
            <person name="Lindquist E."/>
            <person name="Tice H."/>
            <person name="Bauer D."/>
            <person name="Goodstein D.M."/>
            <person name="Dubchak I."/>
            <person name="Poliakov A."/>
            <person name="Mizrachi E."/>
            <person name="Kullan A.R."/>
            <person name="Hussey S.G."/>
            <person name="Pinard D."/>
            <person name="Van D.M."/>
            <person name="Singh P."/>
            <person name="Van J.I."/>
            <person name="Silva-Junior O.B."/>
            <person name="Togawa R.C."/>
            <person name="Pappas M.R."/>
            <person name="Faria D.A."/>
            <person name="Sansaloni C.P."/>
            <person name="Petroli C.D."/>
            <person name="Yang X."/>
            <person name="Ranjan P."/>
            <person name="Tschaplinski T.J."/>
            <person name="Ye C.Y."/>
            <person name="Li T."/>
            <person name="Sterck L."/>
            <person name="Vanneste K."/>
            <person name="Murat F."/>
            <person name="Soler M."/>
            <person name="Clemente H.S."/>
            <person name="Saidi N."/>
            <person name="Cassan-Wang H."/>
            <person name="Dunand C."/>
            <person name="Hefer C.A."/>
            <person name="Bornberg-Bauer E."/>
            <person name="Kersting A.R."/>
            <person name="Vining K."/>
            <person name="Amarasinghe V."/>
            <person name="Ranik M."/>
            <person name="Naithani S."/>
            <person name="Elser J."/>
            <person name="Boyd A.E."/>
            <person name="Liston A."/>
            <person name="Spatafora J.W."/>
            <person name="Dharmwardhana P."/>
            <person name="Raja R."/>
            <person name="Sullivan C."/>
            <person name="Romanel E."/>
            <person name="Alves-Ferreira M."/>
            <person name="Kulheim C."/>
            <person name="Foley W."/>
            <person name="Carocha V."/>
            <person name="Paiva J."/>
            <person name="Kudrna D."/>
            <person name="Brommonschenkel S.H."/>
            <person name="Pasquali G."/>
            <person name="Byrne M."/>
            <person name="Rigault P."/>
            <person name="Tibbits J."/>
            <person name="Spokevicius A."/>
            <person name="Jones R.C."/>
            <person name="Steane D.A."/>
            <person name="Vaillancourt R.E."/>
            <person name="Potts B.M."/>
            <person name="Joubert F."/>
            <person name="Barry K."/>
            <person name="Pappas G.J."/>
            <person name="Strauss S.H."/>
            <person name="Jaiswal P."/>
            <person name="Grima-Pettenati J."/>
            <person name="Salse J."/>
            <person name="Van D.P."/>
            <person name="Rokhsar D.S."/>
            <person name="Schmutz J."/>
        </authorList>
    </citation>
    <scope>NUCLEOTIDE SEQUENCE</scope>
    <source>
        <tissue evidence="2">Leaf extractions</tissue>
    </source>
</reference>
<dbReference type="AlphaFoldDB" id="A0A058ZQW8"/>
<dbReference type="EMBL" id="KK199625">
    <property type="protein sequence ID" value="KCW44177.1"/>
    <property type="molecule type" value="Genomic_DNA"/>
</dbReference>
<evidence type="ECO:0000313" key="4">
    <source>
        <dbReference type="Proteomes" id="UP000030711"/>
    </source>
</evidence>
<sequence>MGYFQALFSCIEGLLCSLNVEKLVLSAAEEAESIWTKRFCFRKMSDEHFKKHMGDHQLTIFKGTSMLEKEVPAKRD</sequence>
<organism evidence="3">
    <name type="scientific">Eucalyptus grandis</name>
    <name type="common">Flooded gum</name>
    <dbReference type="NCBI Taxonomy" id="71139"/>
    <lineage>
        <taxon>Eukaryota</taxon>
        <taxon>Viridiplantae</taxon>
        <taxon>Streptophyta</taxon>
        <taxon>Embryophyta</taxon>
        <taxon>Tracheophyta</taxon>
        <taxon>Spermatophyta</taxon>
        <taxon>Magnoliopsida</taxon>
        <taxon>eudicotyledons</taxon>
        <taxon>Gunneridae</taxon>
        <taxon>Pentapetalae</taxon>
        <taxon>rosids</taxon>
        <taxon>malvids</taxon>
        <taxon>Myrtales</taxon>
        <taxon>Myrtaceae</taxon>
        <taxon>Myrtoideae</taxon>
        <taxon>Eucalypteae</taxon>
        <taxon>Eucalyptus</taxon>
    </lineage>
</organism>
<proteinExistence type="predicted"/>
<dbReference type="PANTHER" id="PTHR47025:SF7">
    <property type="entry name" value="ACYL-COA N-ACYLTRANSFERASE WITH RING_FYVE_PHD-TYPE ZINC FINGER DOMAIN-CONTAINING PROTEIN"/>
    <property type="match status" value="1"/>
</dbReference>
<dbReference type="EMBL" id="MU849107">
    <property type="protein sequence ID" value="KAK2631818.1"/>
    <property type="molecule type" value="Genomic_DNA"/>
</dbReference>
<evidence type="ECO:0000259" key="1">
    <source>
        <dbReference type="Pfam" id="PF23209"/>
    </source>
</evidence>
<dbReference type="InterPro" id="IPR056511">
    <property type="entry name" value="IDM1_C"/>
</dbReference>
<reference evidence="2" key="2">
    <citation type="journal article" date="2014" name="Nature">
        <title>The genome of Eucalyptus grandis.</title>
        <authorList>
            <person name="Myburg A.A."/>
            <person name="Grattapaglia D."/>
            <person name="Tuskan G.A."/>
            <person name="Hellsten U."/>
            <person name="Hayes R.D."/>
            <person name="Grimwood J."/>
            <person name="Jenkins J."/>
            <person name="Lindquist E."/>
            <person name="Tice H."/>
            <person name="Bauer D."/>
            <person name="Goodstein D.M."/>
            <person name="Dubchak I."/>
            <person name="Poliakov A."/>
            <person name="Mizrachi E."/>
            <person name="Kullan A.R."/>
            <person name="Hussey S.G."/>
            <person name="Pinard D."/>
            <person name="van der Merwe K."/>
            <person name="Singh P."/>
            <person name="van Jaarsveld I."/>
            <person name="Silva-Junior O.B."/>
            <person name="Togawa R.C."/>
            <person name="Pappas M.R."/>
            <person name="Faria D.A."/>
            <person name="Sansaloni C.P."/>
            <person name="Petroli C.D."/>
            <person name="Yang X."/>
            <person name="Ranjan P."/>
            <person name="Tschaplinski T.J."/>
            <person name="Ye C.Y."/>
            <person name="Li T."/>
            <person name="Sterck L."/>
            <person name="Vanneste K."/>
            <person name="Murat F."/>
            <person name="Soler M."/>
            <person name="Clemente H.S."/>
            <person name="Saidi N."/>
            <person name="Cassan-Wang H."/>
            <person name="Dunand C."/>
            <person name="Hefer C.A."/>
            <person name="Bornberg-Bauer E."/>
            <person name="Kersting A.R."/>
            <person name="Vining K."/>
            <person name="Amarasinghe V."/>
            <person name="Ranik M."/>
            <person name="Naithani S."/>
            <person name="Elser J."/>
            <person name="Boyd A.E."/>
            <person name="Liston A."/>
            <person name="Spatafora J.W."/>
            <person name="Dharmwardhana P."/>
            <person name="Raja R."/>
            <person name="Sullivan C."/>
            <person name="Romanel E."/>
            <person name="Alves-Ferreira M."/>
            <person name="Kulheim C."/>
            <person name="Foley W."/>
            <person name="Carocha V."/>
            <person name="Paiva J."/>
            <person name="Kudrna D."/>
            <person name="Brommonschenkel S.H."/>
            <person name="Pasquali G."/>
            <person name="Byrne M."/>
            <person name="Rigault P."/>
            <person name="Tibbits J."/>
            <person name="Spokevicius A."/>
            <person name="Jones R.C."/>
            <person name="Steane D.A."/>
            <person name="Vaillancourt R.E."/>
            <person name="Potts B.M."/>
            <person name="Joubert F."/>
            <person name="Barry K."/>
            <person name="Pappas G.J."/>
            <person name="Strauss S.H."/>
            <person name="Jaiswal P."/>
            <person name="Grima-Pettenati J."/>
            <person name="Salse J."/>
            <person name="Van de Peer Y."/>
            <person name="Rokhsar D.S."/>
            <person name="Schmutz J."/>
        </authorList>
    </citation>
    <scope>NUCLEOTIDE SEQUENCE</scope>
    <source>
        <tissue evidence="2">Leaf extractions</tissue>
    </source>
</reference>
<keyword evidence="4" id="KW-1185">Reference proteome</keyword>
<reference evidence="2" key="3">
    <citation type="submission" date="2023-04" db="EMBL/GenBank/DDBJ databases">
        <title>WGS assembly of Eucalyptus grandis.</title>
        <authorList>
            <person name="Myburg A."/>
            <person name="Grattapaglia D."/>
            <person name="Tuskan G."/>
            <person name="Hellsten U."/>
            <person name="Hayes R."/>
            <person name="Grimwood J."/>
            <person name="Jenkins J."/>
            <person name="Lindquist E."/>
            <person name="Tice H."/>
            <person name="Bauer D."/>
            <person name="Goodstein D."/>
            <person name="Dubchak I."/>
            <person name="Poliakov A."/>
            <person name="Mizrachi E."/>
            <person name="Kullan A."/>
            <person name="Hussey S."/>
            <person name="Pinard D."/>
            <person name="Van D."/>
            <person name="Singh P."/>
            <person name="Van J."/>
            <person name="Silva-Junior O."/>
            <person name="Togawa R."/>
            <person name="Pappas M."/>
            <person name="Faria D."/>
            <person name="Sansaloni C."/>
            <person name="Petroli C."/>
            <person name="Yang X."/>
            <person name="Ranjan P."/>
            <person name="Tschaplinski T."/>
            <person name="Ye C."/>
            <person name="Li T."/>
            <person name="Sterck L."/>
            <person name="Vanneste K."/>
            <person name="Murat F."/>
            <person name="Soler M."/>
            <person name="Clemente H."/>
            <person name="Saidi N."/>
            <person name="Cassan-Wang H."/>
            <person name="Dunand C."/>
            <person name="Hefer C."/>
            <person name="Bornberg-Bauer E."/>
            <person name="Kersting A."/>
            <person name="Vining K."/>
            <person name="Amarasinghe V."/>
            <person name="Ranik M."/>
            <person name="Naithani S."/>
            <person name="Elser J."/>
            <person name="Boyd A."/>
            <person name="Liston A."/>
            <person name="Spatafora J."/>
            <person name="Dharmwardhana P."/>
            <person name="Raja R."/>
            <person name="Sullivan C."/>
            <person name="Romanel E."/>
            <person name="Alves-Ferreira M."/>
            <person name="Kulheim C."/>
            <person name="Foley W."/>
            <person name="Carocha V."/>
            <person name="Paiva J."/>
            <person name="Kudrna D."/>
            <person name="Brommonschenkel S."/>
            <person name="Pasquali G."/>
            <person name="Byrne M."/>
            <person name="Rigault P."/>
            <person name="Tibbits J."/>
            <person name="Spokevicius A."/>
            <person name="Jones R."/>
            <person name="Steane D."/>
            <person name="Vaillancourt R."/>
            <person name="Potts B."/>
            <person name="Joubert F."/>
            <person name="Barry K."/>
            <person name="Pappas G."/>
            <person name="Strauss S."/>
            <person name="Jaiswal P."/>
            <person name="Grima-Pettenati J."/>
            <person name="Salse J."/>
            <person name="Van D."/>
            <person name="Rokhsar D."/>
            <person name="Schmutz J."/>
        </authorList>
    </citation>
    <scope>NUCLEOTIDE SEQUENCE</scope>
    <source>
        <tissue evidence="2">Leaf extractions</tissue>
    </source>
</reference>
<dbReference type="Pfam" id="PF23209">
    <property type="entry name" value="IDM1_C"/>
    <property type="match status" value="1"/>
</dbReference>
<accession>A0A058ZQW8</accession>
<feature type="domain" description="Increased DNA methylation 1 C-terminal" evidence="1">
    <location>
        <begin position="2"/>
        <end position="70"/>
    </location>
</feature>
<evidence type="ECO:0000313" key="2">
    <source>
        <dbReference type="EMBL" id="KAK2631818.1"/>
    </source>
</evidence>
<protein>
    <recommendedName>
        <fullName evidence="1">Increased DNA methylation 1 C-terminal domain-containing protein</fullName>
    </recommendedName>
</protein>
<dbReference type="InParanoid" id="A0A058ZQW8"/>
<gene>
    <name evidence="3" type="ORF">EUGRSUZ_L02403</name>
</gene>
<name>A0A058ZQW8_EUCGR</name>